<dbReference type="Pfam" id="PF01925">
    <property type="entry name" value="TauE"/>
    <property type="match status" value="1"/>
</dbReference>
<keyword evidence="5 8" id="KW-0812">Transmembrane</keyword>
<keyword evidence="6 8" id="KW-1133">Transmembrane helix</keyword>
<gene>
    <name evidence="9" type="ORF">SIL78_16970</name>
</gene>
<feature type="transmembrane region" description="Helical" evidence="8">
    <location>
        <begin position="179"/>
        <end position="199"/>
    </location>
</feature>
<feature type="transmembrane region" description="Helical" evidence="8">
    <location>
        <begin position="50"/>
        <end position="74"/>
    </location>
</feature>
<comment type="caution">
    <text evidence="9">The sequence shown here is derived from an EMBL/GenBank/DDBJ whole genome shotgun (WGS) entry which is preliminary data.</text>
</comment>
<reference evidence="9" key="1">
    <citation type="submission" date="2023-11" db="EMBL/GenBank/DDBJ databases">
        <title>MicrobeMod: A computational toolkit for identifying prokaryotic methylation and restriction-modification with nanopore sequencing.</title>
        <authorList>
            <person name="Crits-Christoph A."/>
            <person name="Kang S.C."/>
            <person name="Lee H."/>
            <person name="Ostrov N."/>
        </authorList>
    </citation>
    <scope>NUCLEOTIDE SEQUENCE</scope>
    <source>
        <strain evidence="9">ATCC BAA-953</strain>
    </source>
</reference>
<dbReference type="Proteomes" id="UP001276761">
    <property type="component" value="Unassembled WGS sequence"/>
</dbReference>
<evidence type="ECO:0000256" key="8">
    <source>
        <dbReference type="RuleBase" id="RU363041"/>
    </source>
</evidence>
<feature type="transmembrane region" description="Helical" evidence="8">
    <location>
        <begin position="142"/>
        <end position="167"/>
    </location>
</feature>
<evidence type="ECO:0000313" key="9">
    <source>
        <dbReference type="EMBL" id="MDX5979238.1"/>
    </source>
</evidence>
<evidence type="ECO:0000256" key="7">
    <source>
        <dbReference type="ARBA" id="ARBA00023136"/>
    </source>
</evidence>
<accession>A0AAJ2S3T3</accession>
<evidence type="ECO:0000256" key="5">
    <source>
        <dbReference type="ARBA" id="ARBA00022692"/>
    </source>
</evidence>
<comment type="subcellular location">
    <subcellularLocation>
        <location evidence="1 8">Cell membrane</location>
        <topology evidence="1 8">Multi-pass membrane protein</topology>
    </subcellularLocation>
</comment>
<dbReference type="GO" id="GO:0005886">
    <property type="term" value="C:plasma membrane"/>
    <property type="evidence" value="ECO:0007669"/>
    <property type="project" value="UniProtKB-SubCell"/>
</dbReference>
<name>A0AAJ2S3T3_9GAMM</name>
<dbReference type="AlphaFoldDB" id="A0AAJ2S3T3"/>
<dbReference type="InterPro" id="IPR052017">
    <property type="entry name" value="TSUP"/>
</dbReference>
<dbReference type="PANTHER" id="PTHR30269:SF32">
    <property type="entry name" value="MEMBRANE TRANSPORTER PROTEIN-RELATED"/>
    <property type="match status" value="1"/>
</dbReference>
<dbReference type="RefSeq" id="WP_198350121.1">
    <property type="nucleotide sequence ID" value="NZ_JABASV010000014.1"/>
</dbReference>
<keyword evidence="3" id="KW-0813">Transport</keyword>
<keyword evidence="7 8" id="KW-0472">Membrane</keyword>
<evidence type="ECO:0000313" key="10">
    <source>
        <dbReference type="Proteomes" id="UP001276761"/>
    </source>
</evidence>
<dbReference type="GeneID" id="303167223"/>
<comment type="similarity">
    <text evidence="2 8">Belongs to the 4-toluene sulfonate uptake permease (TSUP) (TC 2.A.102) family.</text>
</comment>
<evidence type="ECO:0000256" key="6">
    <source>
        <dbReference type="ARBA" id="ARBA00022989"/>
    </source>
</evidence>
<sequence>MAGFQPRFNVAMTNDIATLIWLLGAFLLAGLVKGVTGMGLPTVAMALLGALYSPVVAAALLIVPSLITNIWQFLKGGYHWHVLSRFFSMMLGIPVGAFLGAPLLSQLDADWAAFSLGSALMLYSIYSFWAPVINILPKYESWLSPIIGLLTGWITGATGVFVLPAVPYLQALGIERNELIQALGLSFTVSTLALLSSLAVQHSLETVHLTLSLYAVLPALAGMWLGSLIRNRISTVQFRCWFLLTLSLLAVDLMSRPFR</sequence>
<evidence type="ECO:0000256" key="1">
    <source>
        <dbReference type="ARBA" id="ARBA00004651"/>
    </source>
</evidence>
<evidence type="ECO:0000256" key="2">
    <source>
        <dbReference type="ARBA" id="ARBA00009142"/>
    </source>
</evidence>
<feature type="transmembrane region" description="Helical" evidence="8">
    <location>
        <begin position="111"/>
        <end position="130"/>
    </location>
</feature>
<organism evidence="9 10">
    <name type="scientific">Vreelandella alkaliphila</name>
    <dbReference type="NCBI Taxonomy" id="272774"/>
    <lineage>
        <taxon>Bacteria</taxon>
        <taxon>Pseudomonadati</taxon>
        <taxon>Pseudomonadota</taxon>
        <taxon>Gammaproteobacteria</taxon>
        <taxon>Oceanospirillales</taxon>
        <taxon>Halomonadaceae</taxon>
        <taxon>Vreelandella</taxon>
    </lineage>
</organism>
<evidence type="ECO:0000256" key="3">
    <source>
        <dbReference type="ARBA" id="ARBA00022448"/>
    </source>
</evidence>
<keyword evidence="4 8" id="KW-1003">Cell membrane</keyword>
<feature type="transmembrane region" description="Helical" evidence="8">
    <location>
        <begin position="211"/>
        <end position="230"/>
    </location>
</feature>
<dbReference type="PANTHER" id="PTHR30269">
    <property type="entry name" value="TRANSMEMBRANE PROTEIN YFCA"/>
    <property type="match status" value="1"/>
</dbReference>
<proteinExistence type="inferred from homology"/>
<feature type="transmembrane region" description="Helical" evidence="8">
    <location>
        <begin position="86"/>
        <end position="105"/>
    </location>
</feature>
<dbReference type="EMBL" id="JAWXXT010000001">
    <property type="protein sequence ID" value="MDX5979238.1"/>
    <property type="molecule type" value="Genomic_DNA"/>
</dbReference>
<evidence type="ECO:0000256" key="4">
    <source>
        <dbReference type="ARBA" id="ARBA00022475"/>
    </source>
</evidence>
<protein>
    <recommendedName>
        <fullName evidence="8">Probable membrane transporter protein</fullName>
    </recommendedName>
</protein>
<dbReference type="InterPro" id="IPR002781">
    <property type="entry name" value="TM_pro_TauE-like"/>
</dbReference>